<protein>
    <submittedName>
        <fullName evidence="1">Transcriptional regulator</fullName>
    </submittedName>
</protein>
<name>A0AAW9J2T7_CLOPF</name>
<organism evidence="1 2">
    <name type="scientific">Clostridium perfringens</name>
    <dbReference type="NCBI Taxonomy" id="1502"/>
    <lineage>
        <taxon>Bacteria</taxon>
        <taxon>Bacillati</taxon>
        <taxon>Bacillota</taxon>
        <taxon>Clostridia</taxon>
        <taxon>Eubacteriales</taxon>
        <taxon>Clostridiaceae</taxon>
        <taxon>Clostridium</taxon>
    </lineage>
</organism>
<dbReference type="InterPro" id="IPR011990">
    <property type="entry name" value="TPR-like_helical_dom_sf"/>
</dbReference>
<accession>A0AAW9J2T7</accession>
<dbReference type="AlphaFoldDB" id="A0AAW9J2T7"/>
<evidence type="ECO:0000313" key="1">
    <source>
        <dbReference type="EMBL" id="MDZ5035031.1"/>
    </source>
</evidence>
<dbReference type="Proteomes" id="UP001289066">
    <property type="component" value="Unassembled WGS sequence"/>
</dbReference>
<feature type="non-terminal residue" evidence="1">
    <location>
        <position position="144"/>
    </location>
</feature>
<dbReference type="SUPFAM" id="SSF48452">
    <property type="entry name" value="TPR-like"/>
    <property type="match status" value="1"/>
</dbReference>
<comment type="caution">
    <text evidence="1">The sequence shown here is derived from an EMBL/GenBank/DDBJ whole genome shotgun (WGS) entry which is preliminary data.</text>
</comment>
<evidence type="ECO:0000313" key="2">
    <source>
        <dbReference type="Proteomes" id="UP001289066"/>
    </source>
</evidence>
<sequence length="144" mass="17044">SVEYLMESEETQAEKISIYYEQIAQSYILSGDYITGEKYIENALYYVEKYNLEYRKAKILYLRAQIYVEKNELTLAQQFFLSSNVIFIKNNNYEEVINTFLNLGKITLHLKAYYSASSYLRQAEKVYLDNNIGTDSLLGEIYYY</sequence>
<feature type="non-terminal residue" evidence="1">
    <location>
        <position position="1"/>
    </location>
</feature>
<reference evidence="1" key="1">
    <citation type="submission" date="2019-11" db="EMBL/GenBank/DDBJ databases">
        <title>Characterization of Clostridium perfringens isolates from swine manure treated agricultural soils.</title>
        <authorList>
            <person name="Wushke S.T."/>
        </authorList>
    </citation>
    <scope>NUCLEOTIDE SEQUENCE</scope>
    <source>
        <strain evidence="1">X15</strain>
    </source>
</reference>
<dbReference type="Gene3D" id="1.25.40.10">
    <property type="entry name" value="Tetratricopeptide repeat domain"/>
    <property type="match status" value="1"/>
</dbReference>
<proteinExistence type="predicted"/>
<gene>
    <name evidence="1" type="ORF">GNF81_20305</name>
</gene>
<dbReference type="EMBL" id="WNVG01001185">
    <property type="protein sequence ID" value="MDZ5035031.1"/>
    <property type="molecule type" value="Genomic_DNA"/>
</dbReference>